<dbReference type="AlphaFoldDB" id="A0A834VP79"/>
<evidence type="ECO:0000313" key="2">
    <source>
        <dbReference type="Proteomes" id="UP000245464"/>
    </source>
</evidence>
<dbReference type="EMBL" id="NQIK02000006">
    <property type="protein sequence ID" value="KAF7569844.1"/>
    <property type="molecule type" value="Genomic_DNA"/>
</dbReference>
<gene>
    <name evidence="1" type="ORF">PtrM4_122590</name>
</gene>
<evidence type="ECO:0000313" key="1">
    <source>
        <dbReference type="EMBL" id="KAF7569844.1"/>
    </source>
</evidence>
<dbReference type="GeneID" id="6343452"/>
<name>A0A834VP79_9PLEO</name>
<protein>
    <submittedName>
        <fullName evidence="1">Uncharacterized protein</fullName>
    </submittedName>
</protein>
<comment type="caution">
    <text evidence="1">The sequence shown here is derived from an EMBL/GenBank/DDBJ whole genome shotgun (WGS) entry which is preliminary data.</text>
</comment>
<proteinExistence type="predicted"/>
<organism evidence="1 2">
    <name type="scientific">Pyrenophora tritici-repentis</name>
    <dbReference type="NCBI Taxonomy" id="45151"/>
    <lineage>
        <taxon>Eukaryota</taxon>
        <taxon>Fungi</taxon>
        <taxon>Dikarya</taxon>
        <taxon>Ascomycota</taxon>
        <taxon>Pezizomycotina</taxon>
        <taxon>Dothideomycetes</taxon>
        <taxon>Pleosporomycetidae</taxon>
        <taxon>Pleosporales</taxon>
        <taxon>Pleosporineae</taxon>
        <taxon>Pleosporaceae</taxon>
        <taxon>Pyrenophora</taxon>
    </lineage>
</organism>
<dbReference type="KEGG" id="ptrr:6343452"/>
<dbReference type="RefSeq" id="XP_001935536.2">
    <property type="nucleotide sequence ID" value="XM_001935501.2"/>
</dbReference>
<dbReference type="Proteomes" id="UP000245464">
    <property type="component" value="Chromosome 6"/>
</dbReference>
<accession>A0A834VP79</accession>
<reference evidence="1" key="1">
    <citation type="journal article" date="2018" name="BMC Genomics">
        <title>Comparative genomics of the wheat fungal pathogen Pyrenophora tritici-repentis reveals chromosomal variations and genome plasticity.</title>
        <authorList>
            <person name="Moolhuijzen P."/>
            <person name="See P.T."/>
            <person name="Hane J.K."/>
            <person name="Shi G."/>
            <person name="Liu Z."/>
            <person name="Oliver R.P."/>
            <person name="Moffat C.S."/>
        </authorList>
    </citation>
    <scope>NUCLEOTIDE SEQUENCE [LARGE SCALE GENOMIC DNA]</scope>
    <source>
        <strain evidence="1">M4</strain>
    </source>
</reference>
<sequence length="51" mass="5545">MLLLSPQTTLNLSLSSHAATPDLQMSLYTRPHTAALWKSAPSKGVQRAILQ</sequence>